<dbReference type="PANTHER" id="PTHR34610">
    <property type="entry name" value="SSL7007 PROTEIN"/>
    <property type="match status" value="1"/>
</dbReference>
<accession>A0A6A7RVB8</accession>
<protein>
    <submittedName>
        <fullName evidence="2">Putative toxin-antitoxin system toxin component, PIN family</fullName>
    </submittedName>
</protein>
<dbReference type="PANTHER" id="PTHR34610:SF3">
    <property type="entry name" value="SSL7007 PROTEIN"/>
    <property type="match status" value="1"/>
</dbReference>
<dbReference type="InterPro" id="IPR002850">
    <property type="entry name" value="PIN_toxin-like"/>
</dbReference>
<name>A0A6A7RVB8_9PROT</name>
<dbReference type="InterPro" id="IPR029060">
    <property type="entry name" value="PIN-like_dom_sf"/>
</dbReference>
<proteinExistence type="predicted"/>
<evidence type="ECO:0000259" key="1">
    <source>
        <dbReference type="Pfam" id="PF13470"/>
    </source>
</evidence>
<dbReference type="SUPFAM" id="SSF88723">
    <property type="entry name" value="PIN domain-like"/>
    <property type="match status" value="1"/>
</dbReference>
<reference evidence="2 3" key="1">
    <citation type="submission" date="2017-09" db="EMBL/GenBank/DDBJ databases">
        <title>Metagenomic Analysis Reveals Denitrifying Candidatus Accumulibacter and Flanking Population as a Source of N2O.</title>
        <authorList>
            <person name="Gao H."/>
            <person name="Mao Y."/>
            <person name="Zhao X."/>
            <person name="Liu W.-T."/>
            <person name="Zhang T."/>
            <person name="Wells G."/>
        </authorList>
    </citation>
    <scope>NUCLEOTIDE SEQUENCE [LARGE SCALE GENOMIC DNA]</scope>
    <source>
        <strain evidence="2">CANDO_2_IC</strain>
    </source>
</reference>
<dbReference type="Pfam" id="PF13470">
    <property type="entry name" value="PIN_3"/>
    <property type="match status" value="1"/>
</dbReference>
<dbReference type="InterPro" id="IPR002716">
    <property type="entry name" value="PIN_dom"/>
</dbReference>
<evidence type="ECO:0000313" key="2">
    <source>
        <dbReference type="EMBL" id="MQM31319.1"/>
    </source>
</evidence>
<dbReference type="Gene3D" id="3.40.50.1010">
    <property type="entry name" value="5'-nuclease"/>
    <property type="match status" value="1"/>
</dbReference>
<feature type="domain" description="PIN" evidence="1">
    <location>
        <begin position="3"/>
        <end position="114"/>
    </location>
</feature>
<organism evidence="2 3">
    <name type="scientific">Candidatus Accumulibacter phosphatis</name>
    <dbReference type="NCBI Taxonomy" id="327160"/>
    <lineage>
        <taxon>Bacteria</taxon>
        <taxon>Pseudomonadati</taxon>
        <taxon>Pseudomonadota</taxon>
        <taxon>Betaproteobacteria</taxon>
        <taxon>Candidatus Accumulibacter</taxon>
    </lineage>
</organism>
<comment type="caution">
    <text evidence="2">The sequence shown here is derived from an EMBL/GenBank/DDBJ whole genome shotgun (WGS) entry which is preliminary data.</text>
</comment>
<gene>
    <name evidence="2" type="ORF">CRU78_12695</name>
</gene>
<dbReference type="NCBIfam" id="TIGR00305">
    <property type="entry name" value="putative toxin-antitoxin system toxin component, PIN family"/>
    <property type="match status" value="1"/>
</dbReference>
<dbReference type="AlphaFoldDB" id="A0A6A7RVB8"/>
<sequence length="141" mass="15915">MVRVVLDTSVLVAAARSRKGASFQLLSMLPSRDFEIALTVALYTEWQAVLTRAETLPPGASAELALGFVRYLATIAHLQEVHFLWRPFLRDPDDDMVLECAASSGSEYIVTHNMRDFRRVEELKIQAITPGDFLQLLRRKP</sequence>
<evidence type="ECO:0000313" key="3">
    <source>
        <dbReference type="Proteomes" id="UP000342300"/>
    </source>
</evidence>
<dbReference type="Proteomes" id="UP000342300">
    <property type="component" value="Unassembled WGS sequence"/>
</dbReference>
<dbReference type="CDD" id="cd09854">
    <property type="entry name" value="PIN_VapC-like"/>
    <property type="match status" value="1"/>
</dbReference>
<dbReference type="EMBL" id="PDHS01000301">
    <property type="protein sequence ID" value="MQM31319.1"/>
    <property type="molecule type" value="Genomic_DNA"/>
</dbReference>